<keyword evidence="1" id="KW-0540">Nuclease</keyword>
<keyword evidence="1" id="KW-0378">Hydrolase</keyword>
<gene>
    <name evidence="1" type="ORF">E5331_15465</name>
</gene>
<dbReference type="EMBL" id="SRYB01000028">
    <property type="protein sequence ID" value="TGY77206.1"/>
    <property type="molecule type" value="Genomic_DNA"/>
</dbReference>
<reference evidence="1" key="1">
    <citation type="submission" date="2019-04" db="EMBL/GenBank/DDBJ databases">
        <title>Microbes associate with the intestines of laboratory mice.</title>
        <authorList>
            <person name="Navarre W."/>
            <person name="Wong E."/>
            <person name="Huang K."/>
            <person name="Tropini C."/>
            <person name="Ng K."/>
            <person name="Yu B."/>
        </authorList>
    </citation>
    <scope>NUCLEOTIDE SEQUENCE</scope>
    <source>
        <strain evidence="1">NM04_E33</strain>
    </source>
</reference>
<evidence type="ECO:0000313" key="1">
    <source>
        <dbReference type="EMBL" id="TGY77206.1"/>
    </source>
</evidence>
<evidence type="ECO:0000313" key="2">
    <source>
        <dbReference type="Proteomes" id="UP000306319"/>
    </source>
</evidence>
<proteinExistence type="predicted"/>
<sequence length="649" mass="73116">MVGLQMLCWSFWHYRSMILTRYKVQNFKSVKDSGWITCSDVTTLVGVNEAGKSNLLLALWKLNPVSGGNIDILHDAPVSRLTTIRNEKNITPFITAEFQLTEDDMDAVNEEYGEEISNIDSVIVTRFFDGHYTVSYPKNTPELVIESDEAAPNTDNESDEDDIQETVLDGKKLSQAIVNLMPKFVYYSNYGNLSTRLYLPHVTTWLNGGTVAGIEKSDEQIRTMSVLFKFVDLQPEEIQELGLDPKDMAAKRVGNSYRTTNHNPTEDEICKAEKAKEERTILLQSAGTKLTREFADWWKQGNYKFRFNADGDYFTIWVSDNKRPDEVSLDQRSTGLQWFISFFLIFLVESKYQHKNAILLLDEAGLTLHPKAQKDLSKFFNSLSEDNQIIHTTHSPFIVDTNNIDRCKVVYVDGDGYTVASANLRDSDDKLNEQSIYAVHAALGLSVSDILFQGCKPIIVEGPSDQIYLSAIKQALIAEKKFAPKEECIFVPSGGVRGIQGVVSLLGGKQGKLPIVIVDSDKSGKDAKSKLTSGLYKDCKGSILEVASFTNVENTEVEDLIPIEYLQKGINKLFENIDDEEEQFEEVYDKTKPIIPQIEAFAKSNGIELEHGYKVQLAKTTKTRILKAKGIDADVIKSWEKLFDKFITK</sequence>
<accession>A0AC61RDY1</accession>
<name>A0AC61RDY1_9BACT</name>
<keyword evidence="2" id="KW-1185">Reference proteome</keyword>
<dbReference type="Proteomes" id="UP000306319">
    <property type="component" value="Unassembled WGS sequence"/>
</dbReference>
<organism evidence="1 2">
    <name type="scientific">Lepagella muris</name>
    <dbReference type="NCBI Taxonomy" id="3032870"/>
    <lineage>
        <taxon>Bacteria</taxon>
        <taxon>Pseudomonadati</taxon>
        <taxon>Bacteroidota</taxon>
        <taxon>Bacteroidia</taxon>
        <taxon>Bacteroidales</taxon>
        <taxon>Muribaculaceae</taxon>
        <taxon>Lepagella</taxon>
    </lineage>
</organism>
<protein>
    <submittedName>
        <fullName evidence="1">OLD family endonuclease</fullName>
    </submittedName>
</protein>
<keyword evidence="1" id="KW-0255">Endonuclease</keyword>
<comment type="caution">
    <text evidence="1">The sequence shown here is derived from an EMBL/GenBank/DDBJ whole genome shotgun (WGS) entry which is preliminary data.</text>
</comment>